<keyword evidence="2" id="KW-1185">Reference proteome</keyword>
<evidence type="ECO:0000313" key="2">
    <source>
        <dbReference type="Proteomes" id="UP000085678"/>
    </source>
</evidence>
<dbReference type="RefSeq" id="XP_013409042.1">
    <property type="nucleotide sequence ID" value="XM_013553588.2"/>
</dbReference>
<feature type="transmembrane region" description="Helical" evidence="1">
    <location>
        <begin position="100"/>
        <end position="121"/>
    </location>
</feature>
<feature type="transmembrane region" description="Helical" evidence="1">
    <location>
        <begin position="6"/>
        <end position="27"/>
    </location>
</feature>
<organism evidence="2 3">
    <name type="scientific">Lingula anatina</name>
    <name type="common">Brachiopod</name>
    <name type="synonym">Lingula unguis</name>
    <dbReference type="NCBI Taxonomy" id="7574"/>
    <lineage>
        <taxon>Eukaryota</taxon>
        <taxon>Metazoa</taxon>
        <taxon>Spiralia</taxon>
        <taxon>Lophotrochozoa</taxon>
        <taxon>Brachiopoda</taxon>
        <taxon>Linguliformea</taxon>
        <taxon>Lingulata</taxon>
        <taxon>Lingulida</taxon>
        <taxon>Linguloidea</taxon>
        <taxon>Lingulidae</taxon>
        <taxon>Lingula</taxon>
    </lineage>
</organism>
<feature type="transmembrane region" description="Helical" evidence="1">
    <location>
        <begin position="39"/>
        <end position="59"/>
    </location>
</feature>
<feature type="transmembrane region" description="Helical" evidence="1">
    <location>
        <begin position="71"/>
        <end position="88"/>
    </location>
</feature>
<proteinExistence type="predicted"/>
<evidence type="ECO:0000256" key="1">
    <source>
        <dbReference type="SAM" id="Phobius"/>
    </source>
</evidence>
<protein>
    <submittedName>
        <fullName evidence="3">Uncharacterized protein LOC106172751</fullName>
    </submittedName>
</protein>
<evidence type="ECO:0000313" key="3">
    <source>
        <dbReference type="RefSeq" id="XP_013409042.1"/>
    </source>
</evidence>
<keyword evidence="1" id="KW-0812">Transmembrane</keyword>
<gene>
    <name evidence="3" type="primary">LOC106172751</name>
</gene>
<dbReference type="Proteomes" id="UP000085678">
    <property type="component" value="Unplaced"/>
</dbReference>
<accession>A0A1S3JF51</accession>
<dbReference type="GeneID" id="106172751"/>
<sequence length="128" mass="14569">MADINISVSIGVVVCVIVAELISTLWYNDRTPWHSWHGARFFAAALISDVGLVLIMSFLTKKYYSVSYRDWESAAWLAGLTAALYACLEAPHVVHNGHSLRNFTFHVFHKFVIVFAIVLVYDYCNQHF</sequence>
<keyword evidence="1" id="KW-1133">Transmembrane helix</keyword>
<dbReference type="InParanoid" id="A0A1S3JF51"/>
<dbReference type="KEGG" id="lak:106172751"/>
<dbReference type="OrthoDB" id="6057185at2759"/>
<reference evidence="3" key="1">
    <citation type="submission" date="2025-08" db="UniProtKB">
        <authorList>
            <consortium name="RefSeq"/>
        </authorList>
    </citation>
    <scope>IDENTIFICATION</scope>
    <source>
        <tissue evidence="3">Gonads</tissue>
    </source>
</reference>
<keyword evidence="1" id="KW-0472">Membrane</keyword>
<name>A0A1S3JF51_LINAN</name>
<dbReference type="AlphaFoldDB" id="A0A1S3JF51"/>